<evidence type="ECO:0008006" key="4">
    <source>
        <dbReference type="Google" id="ProtNLM"/>
    </source>
</evidence>
<comment type="caution">
    <text evidence="2">The sequence shown here is derived from an EMBL/GenBank/DDBJ whole genome shotgun (WGS) entry which is preliminary data.</text>
</comment>
<dbReference type="GO" id="GO:0005930">
    <property type="term" value="C:axoneme"/>
    <property type="evidence" value="ECO:0007669"/>
    <property type="project" value="UniProtKB-SubCell"/>
</dbReference>
<keyword evidence="3" id="KW-1185">Reference proteome</keyword>
<feature type="non-terminal residue" evidence="2">
    <location>
        <position position="1"/>
    </location>
</feature>
<accession>A0A6A0AJ32</accession>
<dbReference type="InterPro" id="IPR032675">
    <property type="entry name" value="LRR_dom_sf"/>
</dbReference>
<organism evidence="2 3">
    <name type="scientific">Haematococcus lacustris</name>
    <name type="common">Green alga</name>
    <name type="synonym">Haematococcus pluvialis</name>
    <dbReference type="NCBI Taxonomy" id="44745"/>
    <lineage>
        <taxon>Eukaryota</taxon>
        <taxon>Viridiplantae</taxon>
        <taxon>Chlorophyta</taxon>
        <taxon>core chlorophytes</taxon>
        <taxon>Chlorophyceae</taxon>
        <taxon>CS clade</taxon>
        <taxon>Chlamydomonadales</taxon>
        <taxon>Haematococcaceae</taxon>
        <taxon>Haematococcus</taxon>
    </lineage>
</organism>
<dbReference type="Proteomes" id="UP000485058">
    <property type="component" value="Unassembled WGS sequence"/>
</dbReference>
<dbReference type="SUPFAM" id="SSF52047">
    <property type="entry name" value="RNI-like"/>
    <property type="match status" value="1"/>
</dbReference>
<protein>
    <recommendedName>
        <fullName evidence="4">F-box domain-containing protein</fullName>
    </recommendedName>
</protein>
<reference evidence="2 3" key="1">
    <citation type="submission" date="2020-02" db="EMBL/GenBank/DDBJ databases">
        <title>Draft genome sequence of Haematococcus lacustris strain NIES-144.</title>
        <authorList>
            <person name="Morimoto D."/>
            <person name="Nakagawa S."/>
            <person name="Yoshida T."/>
            <person name="Sawayama S."/>
        </authorList>
    </citation>
    <scope>NUCLEOTIDE SEQUENCE [LARGE SCALE GENOMIC DNA]</scope>
    <source>
        <strain evidence="2 3">NIES-144</strain>
    </source>
</reference>
<evidence type="ECO:0000256" key="1">
    <source>
        <dbReference type="ARBA" id="ARBA00004430"/>
    </source>
</evidence>
<evidence type="ECO:0000313" key="2">
    <source>
        <dbReference type="EMBL" id="GFH32281.1"/>
    </source>
</evidence>
<dbReference type="EMBL" id="BLLF01006472">
    <property type="protein sequence ID" value="GFH32281.1"/>
    <property type="molecule type" value="Genomic_DNA"/>
</dbReference>
<proteinExistence type="predicted"/>
<gene>
    <name evidence="2" type="ORF">HaLaN_31477</name>
</gene>
<sequence>MLHRFPGIESAVYLHLDYGSRRAMRLVCKQLRAAIDDAVSGLEIASSGSDGPDEVLQRLARTSLRPSKLYLGKYSGTSTQPTSLLAALAARELVPVLHGVQHLTLSSLLPLSATLAMSLTTPQLRSLNVRCHVDVSVCRAWQRLPHLSSLTLSLTAASGAAAASLLLKGLEHITSLKSLDLSRSRGMVDEGSLAACTQLTTLHGIHWFPALTQLIQLQQMGVVKDLASDSLPLLATLPQLTDLRLESCPLQPSSQLSRFLFQHLTALSVRHIHSRDLAALDCPQLQTLTLSELQVDCAASLRACANGILQHCSSIYKLFTYNHGREFNAAAAGDDVRQLGPPPSASVLLEALAPWQLRSGEAIEILELWHLSDVTREALEWLPVNIRSLHLGDCHLLPGALSSVATRLAQLTCLDLTHASVELVELQLLAARAQQRAPLEVFIPRAMSEEEVASLKSFTTYTQTWTGQPMILPLAIHL</sequence>
<dbReference type="Gene3D" id="3.80.10.10">
    <property type="entry name" value="Ribonuclease Inhibitor"/>
    <property type="match status" value="1"/>
</dbReference>
<evidence type="ECO:0000313" key="3">
    <source>
        <dbReference type="Proteomes" id="UP000485058"/>
    </source>
</evidence>
<name>A0A6A0AJ32_HAELA</name>
<feature type="non-terminal residue" evidence="2">
    <location>
        <position position="478"/>
    </location>
</feature>
<comment type="subcellular location">
    <subcellularLocation>
        <location evidence="1">Cytoplasm</location>
        <location evidence="1">Cytoskeleton</location>
        <location evidence="1">Cilium axoneme</location>
    </subcellularLocation>
</comment>
<dbReference type="AlphaFoldDB" id="A0A6A0AJ32"/>